<feature type="transmembrane region" description="Helical" evidence="1">
    <location>
        <begin position="81"/>
        <end position="98"/>
    </location>
</feature>
<gene>
    <name evidence="2" type="primary">US12B</name>
</gene>
<feature type="transmembrane region" description="Helical" evidence="1">
    <location>
        <begin position="185"/>
        <end position="203"/>
    </location>
</feature>
<evidence type="ECO:0000313" key="2">
    <source>
        <dbReference type="EMBL" id="AEV80693.1"/>
    </source>
</evidence>
<keyword evidence="1" id="KW-0472">Membrane</keyword>
<accession>G8XU53</accession>
<keyword evidence="1" id="KW-0812">Transmembrane</keyword>
<reference evidence="2" key="1">
    <citation type="submission" date="2011-12" db="EMBL/GenBank/DDBJ databases">
        <title>Comparative genomics of primate cytomegaloviruses.</title>
        <authorList>
            <person name="Davison A.J."/>
            <person name="Holton M."/>
            <person name="Dolan A."/>
            <person name="Dargan D.J."/>
            <person name="Gatherer D."/>
            <person name="Hayward G.S."/>
        </authorList>
    </citation>
    <scope>NUCLEOTIDE SEQUENCE [LARGE SCALE GENOMIC DNA]</scope>
    <source>
        <strain evidence="2">Colburn</strain>
    </source>
</reference>
<organismHost>
    <name type="scientific">Macaca</name>
    <name type="common">macaques</name>
    <dbReference type="NCBI Taxonomy" id="9539"/>
</organismHost>
<evidence type="ECO:0000313" key="3">
    <source>
        <dbReference type="Proteomes" id="UP000113346"/>
    </source>
</evidence>
<protein>
    <submittedName>
        <fullName evidence="2">Membrane protein US12B</fullName>
    </submittedName>
</protein>
<name>G8XU53_SCMVC</name>
<dbReference type="Proteomes" id="UP000113346">
    <property type="component" value="Segment"/>
</dbReference>
<sequence>MPASMRYKLLEPDRENVLPSDVDILEHELLAIVWLRRYFPLIRIYLCLLFVISACICLYTIFKMFFYYMFFNDKVCPTEPMFLLAVIPMGLVFLSNMVDSQDIVGKGPSVGILLGLPPLGSTVISFCTNGSTALSGLLLTLCYFVTVSGIAMWIARPLPQHCRRVGCIVVPIIMLVFYFGQLSRITRNILSAINHLTMGLIIWDTTLNSISKPRVNIVAASMVYCDILITLYYMYVYLLTPTLWTLNPREMFRGIPQLLTATFNSTFCPDSFVCECLTIGC</sequence>
<feature type="transmembrane region" description="Helical" evidence="1">
    <location>
        <begin position="137"/>
        <end position="155"/>
    </location>
</feature>
<dbReference type="EMBL" id="FJ483969">
    <property type="protein sequence ID" value="AEV80693.1"/>
    <property type="molecule type" value="Genomic_DNA"/>
</dbReference>
<feature type="transmembrane region" description="Helical" evidence="1">
    <location>
        <begin position="215"/>
        <end position="235"/>
    </location>
</feature>
<proteinExistence type="predicted"/>
<keyword evidence="1" id="KW-1133">Transmembrane helix</keyword>
<evidence type="ECO:0000256" key="1">
    <source>
        <dbReference type="SAM" id="Phobius"/>
    </source>
</evidence>
<organism evidence="2 3">
    <name type="scientific">Simian cytomegalovirus (strain Colburn)</name>
    <dbReference type="NCBI Taxonomy" id="50292"/>
    <lineage>
        <taxon>Viruses</taxon>
        <taxon>Duplodnaviria</taxon>
        <taxon>Heunggongvirae</taxon>
        <taxon>Peploviricota</taxon>
        <taxon>Herviviricetes</taxon>
        <taxon>Herpesvirales</taxon>
        <taxon>Orthoherpesviridae</taxon>
        <taxon>Betaherpesvirinae</taxon>
        <taxon>Cytomegalovirus</taxon>
        <taxon>Cytomegalovirus cercopithecinebeta5</taxon>
    </lineage>
</organism>
<feature type="transmembrane region" description="Helical" evidence="1">
    <location>
        <begin position="44"/>
        <end position="69"/>
    </location>
</feature>
<feature type="transmembrane region" description="Helical" evidence="1">
    <location>
        <begin position="162"/>
        <end position="179"/>
    </location>
</feature>